<keyword evidence="6" id="KW-0325">Glycoprotein</keyword>
<keyword evidence="3" id="KW-0732">Signal</keyword>
<reference evidence="8" key="1">
    <citation type="submission" date="2012-09" db="EMBL/GenBank/DDBJ databases">
        <authorList>
            <person name="Martin A.A."/>
        </authorList>
    </citation>
    <scope>NUCLEOTIDE SEQUENCE</scope>
</reference>
<keyword evidence="2" id="KW-0147">Chitin-binding</keyword>
<evidence type="ECO:0000313" key="8">
    <source>
        <dbReference type="Proteomes" id="UP000035642"/>
    </source>
</evidence>
<accession>A0A0K0D7A4</accession>
<dbReference type="GO" id="GO:0005576">
    <property type="term" value="C:extracellular region"/>
    <property type="evidence" value="ECO:0007669"/>
    <property type="project" value="InterPro"/>
</dbReference>
<evidence type="ECO:0000256" key="3">
    <source>
        <dbReference type="ARBA" id="ARBA00022729"/>
    </source>
</evidence>
<feature type="domain" description="Chitin-binding type-2" evidence="7">
    <location>
        <begin position="113"/>
        <end position="172"/>
    </location>
</feature>
<dbReference type="AlphaFoldDB" id="A0A0K0D7A4"/>
<feature type="domain" description="Chitin-binding type-2" evidence="7">
    <location>
        <begin position="189"/>
        <end position="238"/>
    </location>
</feature>
<evidence type="ECO:0000313" key="9">
    <source>
        <dbReference type="WBParaSite" id="ACAC_0000594901-mRNA-1"/>
    </source>
</evidence>
<evidence type="ECO:0000256" key="5">
    <source>
        <dbReference type="ARBA" id="ARBA00023157"/>
    </source>
</evidence>
<proteinExistence type="predicted"/>
<evidence type="ECO:0000259" key="7">
    <source>
        <dbReference type="PROSITE" id="PS50940"/>
    </source>
</evidence>
<keyword evidence="1" id="KW-0217">Developmental protein</keyword>
<dbReference type="PANTHER" id="PTHR23301:SF0">
    <property type="entry name" value="CHITIN-BINDING TYPE-2 DOMAIN-CONTAINING PROTEIN-RELATED"/>
    <property type="match status" value="1"/>
</dbReference>
<keyword evidence="4" id="KW-0677">Repeat</keyword>
<dbReference type="GO" id="GO:0008061">
    <property type="term" value="F:chitin binding"/>
    <property type="evidence" value="ECO:0007669"/>
    <property type="project" value="UniProtKB-KW"/>
</dbReference>
<dbReference type="Gene3D" id="2.170.140.10">
    <property type="entry name" value="Chitin binding domain"/>
    <property type="match status" value="3"/>
</dbReference>
<dbReference type="Pfam" id="PF01607">
    <property type="entry name" value="CBM_14"/>
    <property type="match status" value="3"/>
</dbReference>
<evidence type="ECO:0000256" key="1">
    <source>
        <dbReference type="ARBA" id="ARBA00022473"/>
    </source>
</evidence>
<dbReference type="SMART" id="SM00494">
    <property type="entry name" value="ChtBD2"/>
    <property type="match status" value="4"/>
</dbReference>
<evidence type="ECO:0000256" key="6">
    <source>
        <dbReference type="ARBA" id="ARBA00023180"/>
    </source>
</evidence>
<keyword evidence="8" id="KW-1185">Reference proteome</keyword>
<evidence type="ECO:0000256" key="4">
    <source>
        <dbReference type="ARBA" id="ARBA00022737"/>
    </source>
</evidence>
<evidence type="ECO:0000256" key="2">
    <source>
        <dbReference type="ARBA" id="ARBA00022669"/>
    </source>
</evidence>
<dbReference type="SUPFAM" id="SSF57625">
    <property type="entry name" value="Invertebrate chitin-binding proteins"/>
    <property type="match status" value="3"/>
</dbReference>
<feature type="domain" description="Chitin-binding type-2" evidence="7">
    <location>
        <begin position="240"/>
        <end position="298"/>
    </location>
</feature>
<dbReference type="PROSITE" id="PS50940">
    <property type="entry name" value="CHIT_BIND_II"/>
    <property type="match status" value="3"/>
</dbReference>
<keyword evidence="5" id="KW-1015">Disulfide bond</keyword>
<name>A0A0K0D7A4_ANGCA</name>
<dbReference type="Proteomes" id="UP000035642">
    <property type="component" value="Unassembled WGS sequence"/>
</dbReference>
<dbReference type="InterPro" id="IPR036508">
    <property type="entry name" value="Chitin-bd_dom_sf"/>
</dbReference>
<dbReference type="PANTHER" id="PTHR23301">
    <property type="entry name" value="CHITIN BINDING PERITROPHIN-A"/>
    <property type="match status" value="1"/>
</dbReference>
<dbReference type="STRING" id="6313.A0A0K0D7A4"/>
<dbReference type="InterPro" id="IPR051940">
    <property type="entry name" value="Chitin_bind-dev_reg"/>
</dbReference>
<organism evidence="8 9">
    <name type="scientific">Angiostrongylus cantonensis</name>
    <name type="common">Rat lungworm</name>
    <dbReference type="NCBI Taxonomy" id="6313"/>
    <lineage>
        <taxon>Eukaryota</taxon>
        <taxon>Metazoa</taxon>
        <taxon>Ecdysozoa</taxon>
        <taxon>Nematoda</taxon>
        <taxon>Chromadorea</taxon>
        <taxon>Rhabditida</taxon>
        <taxon>Rhabditina</taxon>
        <taxon>Rhabditomorpha</taxon>
        <taxon>Strongyloidea</taxon>
        <taxon>Metastrongylidae</taxon>
        <taxon>Angiostrongylus</taxon>
    </lineage>
</organism>
<reference evidence="9" key="2">
    <citation type="submission" date="2017-02" db="UniProtKB">
        <authorList>
            <consortium name="WormBaseParasite"/>
        </authorList>
    </citation>
    <scope>IDENTIFICATION</scope>
</reference>
<protein>
    <submittedName>
        <fullName evidence="9">Chitin-binding type-2 domain-containing protein</fullName>
    </submittedName>
</protein>
<sequence>LVFNPVTMRCDPREVVPECHNFEEQTTTQSNAVSCVYDEKHPLFALTFCGRTYGACSEQGILEQKECNISFLFDSHLNTCVPAEQCGQERLKDLLSKVIQAGGHSFTSEKKKDDRCRNTAEGEMKPLGRCRSSYIRCVDGKAVIEPCSTAAEVFSAAIGMCVLRINAPECHKKPQRTSSSQSASSDDPTAFCRSRTDGLYRNPTNCAGILQCFGGDIFEYPSCSSGLVFNEQTGKCDYRDSGCRGANHGDFVADESNCQQFYRCVWDRLERMQCPSGTVFNPELSVCDWPVNVPLCPTFSNSSIEQ</sequence>
<dbReference type="InterPro" id="IPR002557">
    <property type="entry name" value="Chitin-bd_dom"/>
</dbReference>
<dbReference type="WBParaSite" id="ACAC_0000594901-mRNA-1">
    <property type="protein sequence ID" value="ACAC_0000594901-mRNA-1"/>
    <property type="gene ID" value="ACAC_0000594901"/>
</dbReference>